<dbReference type="InParanoid" id="A0A1Y2BL55"/>
<comment type="caution">
    <text evidence="2">The sequence shown here is derived from an EMBL/GenBank/DDBJ whole genome shotgun (WGS) entry which is preliminary data.</text>
</comment>
<evidence type="ECO:0000313" key="2">
    <source>
        <dbReference type="EMBL" id="ORY35380.1"/>
    </source>
</evidence>
<accession>A0A1Y2BL55</accession>
<organism evidence="2 3">
    <name type="scientific">Naematelia encephala</name>
    <dbReference type="NCBI Taxonomy" id="71784"/>
    <lineage>
        <taxon>Eukaryota</taxon>
        <taxon>Fungi</taxon>
        <taxon>Dikarya</taxon>
        <taxon>Basidiomycota</taxon>
        <taxon>Agaricomycotina</taxon>
        <taxon>Tremellomycetes</taxon>
        <taxon>Tremellales</taxon>
        <taxon>Naemateliaceae</taxon>
        <taxon>Naematelia</taxon>
    </lineage>
</organism>
<keyword evidence="3" id="KW-1185">Reference proteome</keyword>
<gene>
    <name evidence="2" type="ORF">BCR39DRAFT_509164</name>
</gene>
<evidence type="ECO:0000256" key="1">
    <source>
        <dbReference type="SAM" id="MobiDB-lite"/>
    </source>
</evidence>
<feature type="compositionally biased region" description="Low complexity" evidence="1">
    <location>
        <begin position="230"/>
        <end position="250"/>
    </location>
</feature>
<reference evidence="2 3" key="1">
    <citation type="submission" date="2016-07" db="EMBL/GenBank/DDBJ databases">
        <title>Pervasive Adenine N6-methylation of Active Genes in Fungi.</title>
        <authorList>
            <consortium name="DOE Joint Genome Institute"/>
            <person name="Mondo S.J."/>
            <person name="Dannebaum R.O."/>
            <person name="Kuo R.C."/>
            <person name="Labutti K."/>
            <person name="Haridas S."/>
            <person name="Kuo A."/>
            <person name="Salamov A."/>
            <person name="Ahrendt S.R."/>
            <person name="Lipzen A."/>
            <person name="Sullivan W."/>
            <person name="Andreopoulos W.B."/>
            <person name="Clum A."/>
            <person name="Lindquist E."/>
            <person name="Daum C."/>
            <person name="Ramamoorthy G.K."/>
            <person name="Gryganskyi A."/>
            <person name="Culley D."/>
            <person name="Magnuson J.K."/>
            <person name="James T.Y."/>
            <person name="O'Malley M.A."/>
            <person name="Stajich J.E."/>
            <person name="Spatafora J.W."/>
            <person name="Visel A."/>
            <person name="Grigoriev I.V."/>
        </authorList>
    </citation>
    <scope>NUCLEOTIDE SEQUENCE [LARGE SCALE GENOMIC DNA]</scope>
    <source>
        <strain evidence="2 3">68-887.2</strain>
    </source>
</reference>
<feature type="region of interest" description="Disordered" evidence="1">
    <location>
        <begin position="156"/>
        <end position="250"/>
    </location>
</feature>
<protein>
    <submittedName>
        <fullName evidence="2">Uncharacterized protein</fullName>
    </submittedName>
</protein>
<feature type="compositionally biased region" description="Low complexity" evidence="1">
    <location>
        <begin position="184"/>
        <end position="203"/>
    </location>
</feature>
<dbReference type="AlphaFoldDB" id="A0A1Y2BL55"/>
<dbReference type="Proteomes" id="UP000193986">
    <property type="component" value="Unassembled WGS sequence"/>
</dbReference>
<proteinExistence type="predicted"/>
<dbReference type="EMBL" id="MCFC01000001">
    <property type="protein sequence ID" value="ORY35380.1"/>
    <property type="molecule type" value="Genomic_DNA"/>
</dbReference>
<name>A0A1Y2BL55_9TREE</name>
<sequence>MIDLLEAQRDELFDLRGYAEGHGIPTLETLSDIYTKVSSALSAVQFASHSTSISTLQTLLQVLTEGPDYLIDVTIIEAIIWQAEVIDSQFGSEVREVLDNAVAEQNNLVTFRRAAESIIAIASALPRDELDDAFAREAYRAIGLLVKQLQARVDSTRRGTPASSDHLVSMPHGPVIESPAYSQTPSPIDSPISSPIVSPTVSDNDSDSDTNYEALDTESLQRRYGTGIKSPSSRPTSYSHSPSPASSDSESVWEYKGHLVTRSALELLLVQEEQKKLLAHADSSGQWSGEVTWDDLRSAWIPRWTEKLRPEDLAEGEVPSTNPADFKVKEKDQWGNKIEWKNGRMFYVEEGDPTFELPE</sequence>
<evidence type="ECO:0000313" key="3">
    <source>
        <dbReference type="Proteomes" id="UP000193986"/>
    </source>
</evidence>
<dbReference type="OrthoDB" id="2575502at2759"/>